<evidence type="ECO:0000256" key="4">
    <source>
        <dbReference type="SAM" id="Coils"/>
    </source>
</evidence>
<dbReference type="Pfam" id="PF00619">
    <property type="entry name" value="CARD"/>
    <property type="match status" value="2"/>
</dbReference>
<dbReference type="Proteomes" id="UP001347796">
    <property type="component" value="Unassembled WGS sequence"/>
</dbReference>
<feature type="domain" description="AIG1-type G" evidence="7">
    <location>
        <begin position="56"/>
        <end position="264"/>
    </location>
</feature>
<evidence type="ECO:0000256" key="5">
    <source>
        <dbReference type="SAM" id="MobiDB-lite"/>
    </source>
</evidence>
<feature type="domain" description="CARD" evidence="6">
    <location>
        <begin position="683"/>
        <end position="773"/>
    </location>
</feature>
<evidence type="ECO:0000259" key="7">
    <source>
        <dbReference type="PROSITE" id="PS51720"/>
    </source>
</evidence>
<dbReference type="AlphaFoldDB" id="A0AAN8IYQ7"/>
<feature type="compositionally biased region" description="Basic residues" evidence="5">
    <location>
        <begin position="7"/>
        <end position="18"/>
    </location>
</feature>
<evidence type="ECO:0000256" key="3">
    <source>
        <dbReference type="ARBA" id="ARBA00023134"/>
    </source>
</evidence>
<comment type="similarity">
    <text evidence="1">Belongs to the TRAFAC class TrmE-Era-EngA-EngB-Septin-like GTPase superfamily. AIG1/Toc34/Toc159-like paraseptin GTPase family. IAN subfamily.</text>
</comment>
<feature type="domain" description="CARD" evidence="6">
    <location>
        <begin position="418"/>
        <end position="508"/>
    </location>
</feature>
<accession>A0AAN8IYQ7</accession>
<dbReference type="InterPro" id="IPR045058">
    <property type="entry name" value="GIMA/IAN/Toc"/>
</dbReference>
<dbReference type="InterPro" id="IPR011029">
    <property type="entry name" value="DEATH-like_dom_sf"/>
</dbReference>
<dbReference type="InterPro" id="IPR006703">
    <property type="entry name" value="G_AIG1"/>
</dbReference>
<protein>
    <recommendedName>
        <fullName evidence="10">AIG1-type G domain-containing protein</fullName>
    </recommendedName>
</protein>
<dbReference type="FunFam" id="3.40.50.300:FF:000366">
    <property type="entry name" value="GTPase, IMAP family member 2"/>
    <property type="match status" value="1"/>
</dbReference>
<proteinExistence type="inferred from homology"/>
<gene>
    <name evidence="8" type="ORF">SNE40_021109</name>
</gene>
<dbReference type="Gene3D" id="1.10.533.10">
    <property type="entry name" value="Death Domain, Fas"/>
    <property type="match status" value="2"/>
</dbReference>
<name>A0AAN8IYQ7_PATCE</name>
<dbReference type="GO" id="GO:0005525">
    <property type="term" value="F:GTP binding"/>
    <property type="evidence" value="ECO:0007669"/>
    <property type="project" value="UniProtKB-KW"/>
</dbReference>
<evidence type="ECO:0000256" key="2">
    <source>
        <dbReference type="ARBA" id="ARBA00022741"/>
    </source>
</evidence>
<reference evidence="8 9" key="1">
    <citation type="submission" date="2024-01" db="EMBL/GenBank/DDBJ databases">
        <title>The genome of the rayed Mediterranean limpet Patella caerulea (Linnaeus, 1758).</title>
        <authorList>
            <person name="Anh-Thu Weber A."/>
            <person name="Halstead-Nussloch G."/>
        </authorList>
    </citation>
    <scope>NUCLEOTIDE SEQUENCE [LARGE SCALE GENOMIC DNA]</scope>
    <source>
        <strain evidence="8">AATW-2023a</strain>
        <tissue evidence="8">Whole specimen</tissue>
    </source>
</reference>
<dbReference type="Gene3D" id="3.40.50.300">
    <property type="entry name" value="P-loop containing nucleotide triphosphate hydrolases"/>
    <property type="match status" value="1"/>
</dbReference>
<dbReference type="CDD" id="cd01671">
    <property type="entry name" value="CARD"/>
    <property type="match status" value="2"/>
</dbReference>
<dbReference type="EMBL" id="JAZGQO010000017">
    <property type="protein sequence ID" value="KAK6168317.1"/>
    <property type="molecule type" value="Genomic_DNA"/>
</dbReference>
<keyword evidence="4" id="KW-0175">Coiled coil</keyword>
<feature type="region of interest" description="Disordered" evidence="5">
    <location>
        <begin position="1"/>
        <end position="51"/>
    </location>
</feature>
<feature type="compositionally biased region" description="Low complexity" evidence="5">
    <location>
        <begin position="32"/>
        <end position="42"/>
    </location>
</feature>
<dbReference type="PANTHER" id="PTHR10903">
    <property type="entry name" value="GTPASE, IMAP FAMILY MEMBER-RELATED"/>
    <property type="match status" value="1"/>
</dbReference>
<keyword evidence="9" id="KW-1185">Reference proteome</keyword>
<feature type="coiled-coil region" evidence="4">
    <location>
        <begin position="536"/>
        <end position="627"/>
    </location>
</feature>
<keyword evidence="2" id="KW-0547">Nucleotide-binding</keyword>
<dbReference type="SUPFAM" id="SSF52540">
    <property type="entry name" value="P-loop containing nucleoside triphosphate hydrolases"/>
    <property type="match status" value="1"/>
</dbReference>
<dbReference type="PROSITE" id="PS50209">
    <property type="entry name" value="CARD"/>
    <property type="match status" value="2"/>
</dbReference>
<dbReference type="GO" id="GO:0042981">
    <property type="term" value="P:regulation of apoptotic process"/>
    <property type="evidence" value="ECO:0007669"/>
    <property type="project" value="InterPro"/>
</dbReference>
<dbReference type="PANTHER" id="PTHR10903:SF112">
    <property type="entry name" value="SI:CH211-113E8.5"/>
    <property type="match status" value="1"/>
</dbReference>
<keyword evidence="3" id="KW-0342">GTP-binding</keyword>
<dbReference type="Pfam" id="PF04548">
    <property type="entry name" value="AIG1"/>
    <property type="match status" value="1"/>
</dbReference>
<feature type="coiled-coil region" evidence="4">
    <location>
        <begin position="334"/>
        <end position="372"/>
    </location>
</feature>
<evidence type="ECO:0000313" key="9">
    <source>
        <dbReference type="Proteomes" id="UP001347796"/>
    </source>
</evidence>
<sequence length="901" mass="105102">MSGKTNNGKRKSLARHSNSKNSIARLEPQPSPSTSSSTNTGSALVSQTENLHDNTSTEIRVSIIGKTGVGKSALGNALLQQETFKSQQQTTSVTSECGSGKRLLQLNGVNTLLKVVDTPGLFDTGNSNKTIAREIVKCINLLSPGPHLFIMVFRIDYRLSQEDINVLKYFKNTFGELIDKFAVVVFTGKDQLRKRNEEDAMCELHAQLSTFSDVFKHRRFATINNIDETEGKANDVDSILQLLQTTIQNNGGDFYKNEMYEEAKKLFEARIRDEEEDKERALAEIDQLKKELEKRNLQEQIWQQEREQWAETEIIQKDKERRFEEERDSFIRDKRNKEIDLNKREMKLKQKQEETERRIQQLERERQSVQLLSSTSRQSYTEIASTSTYQHDSSFNTLNITRPKKRKYELSCRERGKMLQEDEKHIQSNFTFLLENITDPERLSQCLFSKSVFDMDDMDTIKGIIGKRAKTDELLTRLLKGGSNSYQSFIESLNEDGYKSVVEKLESSRDERHEEISGFHGNQFMIRGMGGDFYKNEMYEEAKKLFEARIRDKEEDKEKALAEIDQLKKEKDQLQKEHDIRISEEREKKNHQEQIWQKEREQWDEERAKLIEDKRNKEIDLDKMRIQLLERERQSVQLLSSTSRQSYTEVASTSTYQHGSSLLNITRPKKRKYESSCRERGKMLQEDEKHIQSNFTFLRENITDPERLSQVLFCKSVFDMDDIDTIKDIIGKRAKTDELLTRLLKGGSNSYQSFIESLNEEGYESVVEQLESSRDERHEEISGFHRNQFMIRRMGDGHQLMLGGTDEHYDVSHSELGDRSEIYNERDEVDVVKVVVRNSNNTIILSKEKSDHQKVNVNQEIISSCRRNVKNIANCVLYESYDSMYNDVLEDEQGKIYLYHC</sequence>
<dbReference type="SUPFAM" id="SSF47986">
    <property type="entry name" value="DEATH domain"/>
    <property type="match status" value="2"/>
</dbReference>
<comment type="caution">
    <text evidence="8">The sequence shown here is derived from an EMBL/GenBank/DDBJ whole genome shotgun (WGS) entry which is preliminary data.</text>
</comment>
<dbReference type="PROSITE" id="PS51720">
    <property type="entry name" value="G_AIG1"/>
    <property type="match status" value="1"/>
</dbReference>
<organism evidence="8 9">
    <name type="scientific">Patella caerulea</name>
    <name type="common">Rayed Mediterranean limpet</name>
    <dbReference type="NCBI Taxonomy" id="87958"/>
    <lineage>
        <taxon>Eukaryota</taxon>
        <taxon>Metazoa</taxon>
        <taxon>Spiralia</taxon>
        <taxon>Lophotrochozoa</taxon>
        <taxon>Mollusca</taxon>
        <taxon>Gastropoda</taxon>
        <taxon>Patellogastropoda</taxon>
        <taxon>Patelloidea</taxon>
        <taxon>Patellidae</taxon>
        <taxon>Patella</taxon>
    </lineage>
</organism>
<feature type="coiled-coil region" evidence="4">
    <location>
        <begin position="257"/>
        <end position="305"/>
    </location>
</feature>
<evidence type="ECO:0000256" key="1">
    <source>
        <dbReference type="ARBA" id="ARBA00008535"/>
    </source>
</evidence>
<dbReference type="InterPro" id="IPR001315">
    <property type="entry name" value="CARD"/>
</dbReference>
<evidence type="ECO:0000259" key="6">
    <source>
        <dbReference type="PROSITE" id="PS50209"/>
    </source>
</evidence>
<dbReference type="InterPro" id="IPR027417">
    <property type="entry name" value="P-loop_NTPase"/>
</dbReference>
<evidence type="ECO:0008006" key="10">
    <source>
        <dbReference type="Google" id="ProtNLM"/>
    </source>
</evidence>
<evidence type="ECO:0000313" key="8">
    <source>
        <dbReference type="EMBL" id="KAK6168317.1"/>
    </source>
</evidence>